<organism evidence="1 2">
    <name type="scientific">Paenibacillus mendelii</name>
    <dbReference type="NCBI Taxonomy" id="206163"/>
    <lineage>
        <taxon>Bacteria</taxon>
        <taxon>Bacillati</taxon>
        <taxon>Bacillota</taxon>
        <taxon>Bacilli</taxon>
        <taxon>Bacillales</taxon>
        <taxon>Paenibacillaceae</taxon>
        <taxon>Paenibacillus</taxon>
    </lineage>
</organism>
<dbReference type="RefSeq" id="WP_204820262.1">
    <property type="nucleotide sequence ID" value="NZ_JANHOF010000007.1"/>
</dbReference>
<dbReference type="Gene3D" id="3.30.470.20">
    <property type="entry name" value="ATP-grasp fold, B domain"/>
    <property type="match status" value="1"/>
</dbReference>
<protein>
    <submittedName>
        <fullName evidence="1">YheC/YheD family protein</fullName>
    </submittedName>
</protein>
<evidence type="ECO:0000313" key="2">
    <source>
        <dbReference type="Proteomes" id="UP001589818"/>
    </source>
</evidence>
<gene>
    <name evidence="1" type="ORF">ACFFJ8_11070</name>
</gene>
<evidence type="ECO:0000313" key="1">
    <source>
        <dbReference type="EMBL" id="MFC0391901.1"/>
    </source>
</evidence>
<accession>A0ABV6J7Z6</accession>
<sequence>MRSKTYKSSTIWGKLRVCRYLSADKSTRSMVPDTVFFTESNLKRLAGKYSTLYMKPDIGSLGIGIYKLSRTADGYRLVRMSGRKQISETFRTLTSVYKYVKSLQKKKRLIIQKAIRLDRINGRPYDIRTMVQRKPKGAWTCTGFMVKVGGRHKIVTNYYQGGEIYTIHNLLKQMGFSGERSSARIESLTRKGIAVANVLSRKRSGMREMGIDFAYDDDNRLWVLEVNSNHPQFHPLKKLDRRSYNRMMDYARSYGRYNAK</sequence>
<dbReference type="Pfam" id="PF14398">
    <property type="entry name" value="ATPgrasp_YheCD"/>
    <property type="match status" value="1"/>
</dbReference>
<dbReference type="InterPro" id="IPR026838">
    <property type="entry name" value="YheC/D"/>
</dbReference>
<keyword evidence="2" id="KW-1185">Reference proteome</keyword>
<dbReference type="SUPFAM" id="SSF56059">
    <property type="entry name" value="Glutathione synthetase ATP-binding domain-like"/>
    <property type="match status" value="1"/>
</dbReference>
<dbReference type="Proteomes" id="UP001589818">
    <property type="component" value="Unassembled WGS sequence"/>
</dbReference>
<proteinExistence type="predicted"/>
<reference evidence="1 2" key="1">
    <citation type="submission" date="2024-09" db="EMBL/GenBank/DDBJ databases">
        <authorList>
            <person name="Sun Q."/>
            <person name="Mori K."/>
        </authorList>
    </citation>
    <scope>NUCLEOTIDE SEQUENCE [LARGE SCALE GENOMIC DNA]</scope>
    <source>
        <strain evidence="1 2">CCM 4839</strain>
    </source>
</reference>
<dbReference type="EMBL" id="JBHLVF010000013">
    <property type="protein sequence ID" value="MFC0391901.1"/>
    <property type="molecule type" value="Genomic_DNA"/>
</dbReference>
<comment type="caution">
    <text evidence="1">The sequence shown here is derived from an EMBL/GenBank/DDBJ whole genome shotgun (WGS) entry which is preliminary data.</text>
</comment>
<name>A0ABV6J7Z6_9BACL</name>